<name>A0A540NSD4_MALBA</name>
<gene>
    <name evidence="1" type="ORF">C1H46_000572</name>
</gene>
<protein>
    <submittedName>
        <fullName evidence="1">Uncharacterized protein</fullName>
    </submittedName>
</protein>
<accession>A0A540NSD4</accession>
<dbReference type="EMBL" id="VIEB01000008">
    <property type="protein sequence ID" value="TQE13941.1"/>
    <property type="molecule type" value="Genomic_DNA"/>
</dbReference>
<proteinExistence type="predicted"/>
<sequence>MGLKKKKILSGISTWSKKKQNLHHNRLQSVTILDEKIRNHIRRFFNQLSGVSRVKPSLTNLCATGDSSTK</sequence>
<dbReference type="AlphaFoldDB" id="A0A540NSD4"/>
<evidence type="ECO:0000313" key="2">
    <source>
        <dbReference type="Proteomes" id="UP000315295"/>
    </source>
</evidence>
<evidence type="ECO:0000313" key="1">
    <source>
        <dbReference type="EMBL" id="TQE13941.1"/>
    </source>
</evidence>
<organism evidence="1 2">
    <name type="scientific">Malus baccata</name>
    <name type="common">Siberian crab apple</name>
    <name type="synonym">Pyrus baccata</name>
    <dbReference type="NCBI Taxonomy" id="106549"/>
    <lineage>
        <taxon>Eukaryota</taxon>
        <taxon>Viridiplantae</taxon>
        <taxon>Streptophyta</taxon>
        <taxon>Embryophyta</taxon>
        <taxon>Tracheophyta</taxon>
        <taxon>Spermatophyta</taxon>
        <taxon>Magnoliopsida</taxon>
        <taxon>eudicotyledons</taxon>
        <taxon>Gunneridae</taxon>
        <taxon>Pentapetalae</taxon>
        <taxon>rosids</taxon>
        <taxon>fabids</taxon>
        <taxon>Rosales</taxon>
        <taxon>Rosaceae</taxon>
        <taxon>Amygdaloideae</taxon>
        <taxon>Maleae</taxon>
        <taxon>Malus</taxon>
    </lineage>
</organism>
<dbReference type="Proteomes" id="UP000315295">
    <property type="component" value="Unassembled WGS sequence"/>
</dbReference>
<reference evidence="1 2" key="1">
    <citation type="journal article" date="2019" name="G3 (Bethesda)">
        <title>Sequencing of a Wild Apple (Malus baccata) Genome Unravels the Differences Between Cultivated and Wild Apple Species Regarding Disease Resistance and Cold Tolerance.</title>
        <authorList>
            <person name="Chen X."/>
        </authorList>
    </citation>
    <scope>NUCLEOTIDE SEQUENCE [LARGE SCALE GENOMIC DNA]</scope>
    <source>
        <strain evidence="2">cv. Shandingzi</strain>
        <tissue evidence="1">Leaves</tissue>
    </source>
</reference>
<keyword evidence="2" id="KW-1185">Reference proteome</keyword>
<comment type="caution">
    <text evidence="1">The sequence shown here is derived from an EMBL/GenBank/DDBJ whole genome shotgun (WGS) entry which is preliminary data.</text>
</comment>